<accession>A0A437PRA4</accession>
<gene>
    <name evidence="1" type="ORF">EOJ36_07205</name>
</gene>
<evidence type="ECO:0000313" key="1">
    <source>
        <dbReference type="EMBL" id="RVU24792.1"/>
    </source>
</evidence>
<dbReference type="OrthoDB" id="1115630at2"/>
<dbReference type="RefSeq" id="WP_127803839.1">
    <property type="nucleotide sequence ID" value="NZ_SACY01000003.1"/>
</dbReference>
<sequence>MKFWLVLFTFFFLFGISDVMSQGQDKTVFFQARVVSSRNAEYLPLAYLYNPVAGRGAISDNLGVVEMQVFPGDTLVFSYVGFKKKMYIVPKDNEQIHQTVIKMEEESTMLAEVKVYRHSDESEFKQAFLDMKLPNQKMRDNANRNLDKSDLKIMAMQAGMGSAANFRNFSDQMVYNLANKNFYNNAYLSLTNPFAWMSFLKSIKNGDLKRKDYQEAYKLAPKENVTTKEYLNKLKVEN</sequence>
<keyword evidence="1" id="KW-0645">Protease</keyword>
<keyword evidence="1" id="KW-0121">Carboxypeptidase</keyword>
<keyword evidence="1" id="KW-0378">Hydrolase</keyword>
<dbReference type="GO" id="GO:0004180">
    <property type="term" value="F:carboxypeptidase activity"/>
    <property type="evidence" value="ECO:0007669"/>
    <property type="project" value="UniProtKB-KW"/>
</dbReference>
<dbReference type="AlphaFoldDB" id="A0A437PRA4"/>
<keyword evidence="2" id="KW-1185">Reference proteome</keyword>
<proteinExistence type="predicted"/>
<dbReference type="Proteomes" id="UP000282832">
    <property type="component" value="Unassembled WGS sequence"/>
</dbReference>
<name>A0A437PRA4_9BACT</name>
<organism evidence="1 2">
    <name type="scientific">Sandaracinomonas limnophila</name>
    <dbReference type="NCBI Taxonomy" id="1862386"/>
    <lineage>
        <taxon>Bacteria</taxon>
        <taxon>Pseudomonadati</taxon>
        <taxon>Bacteroidota</taxon>
        <taxon>Cytophagia</taxon>
        <taxon>Cytophagales</taxon>
        <taxon>Flectobacillaceae</taxon>
        <taxon>Sandaracinomonas</taxon>
    </lineage>
</organism>
<reference evidence="1 2" key="1">
    <citation type="submission" date="2019-01" db="EMBL/GenBank/DDBJ databases">
        <authorList>
            <person name="Chen W.-M."/>
        </authorList>
    </citation>
    <scope>NUCLEOTIDE SEQUENCE [LARGE SCALE GENOMIC DNA]</scope>
    <source>
        <strain evidence="1 2">FSY-15</strain>
    </source>
</reference>
<evidence type="ECO:0000313" key="2">
    <source>
        <dbReference type="Proteomes" id="UP000282832"/>
    </source>
</evidence>
<comment type="caution">
    <text evidence="1">The sequence shown here is derived from an EMBL/GenBank/DDBJ whole genome shotgun (WGS) entry which is preliminary data.</text>
</comment>
<protein>
    <submittedName>
        <fullName evidence="1">Carboxypeptidase-like regulatory domain-containing protein</fullName>
    </submittedName>
</protein>
<dbReference type="EMBL" id="SACY01000003">
    <property type="protein sequence ID" value="RVU24792.1"/>
    <property type="molecule type" value="Genomic_DNA"/>
</dbReference>